<evidence type="ECO:0000313" key="3">
    <source>
        <dbReference type="Proteomes" id="UP000600026"/>
    </source>
</evidence>
<dbReference type="AlphaFoldDB" id="A0A919GT42"/>
<name>A0A919GT42_9ACTN</name>
<evidence type="ECO:0000256" key="1">
    <source>
        <dbReference type="SAM" id="MobiDB-lite"/>
    </source>
</evidence>
<comment type="caution">
    <text evidence="2">The sequence shown here is derived from an EMBL/GenBank/DDBJ whole genome shotgun (WGS) entry which is preliminary data.</text>
</comment>
<organism evidence="2 3">
    <name type="scientific">Streptomyces xanthophaeus</name>
    <dbReference type="NCBI Taxonomy" id="67385"/>
    <lineage>
        <taxon>Bacteria</taxon>
        <taxon>Bacillati</taxon>
        <taxon>Actinomycetota</taxon>
        <taxon>Actinomycetes</taxon>
        <taxon>Kitasatosporales</taxon>
        <taxon>Streptomycetaceae</taxon>
        <taxon>Streptomyces</taxon>
    </lineage>
</organism>
<feature type="region of interest" description="Disordered" evidence="1">
    <location>
        <begin position="24"/>
        <end position="47"/>
    </location>
</feature>
<proteinExistence type="predicted"/>
<dbReference type="EMBL" id="BNEE01000004">
    <property type="protein sequence ID" value="GHI84133.1"/>
    <property type="molecule type" value="Genomic_DNA"/>
</dbReference>
<keyword evidence="3" id="KW-1185">Reference proteome</keyword>
<evidence type="ECO:0000313" key="2">
    <source>
        <dbReference type="EMBL" id="GHI84133.1"/>
    </source>
</evidence>
<gene>
    <name evidence="2" type="ORF">Sxan_14970</name>
</gene>
<accession>A0A919GT42</accession>
<protein>
    <submittedName>
        <fullName evidence="2">Uncharacterized protein</fullName>
    </submittedName>
</protein>
<reference evidence="2" key="1">
    <citation type="submission" date="2020-09" db="EMBL/GenBank/DDBJ databases">
        <title>Whole genome shotgun sequence of Streptomyces xanthophaeus NBRC 12829.</title>
        <authorList>
            <person name="Komaki H."/>
            <person name="Tamura T."/>
        </authorList>
    </citation>
    <scope>NUCLEOTIDE SEQUENCE</scope>
    <source>
        <strain evidence="2">NBRC 12829</strain>
    </source>
</reference>
<dbReference type="Proteomes" id="UP000600026">
    <property type="component" value="Unassembled WGS sequence"/>
</dbReference>
<sequence length="191" mass="21046">MGRGTSPYRTGPQRRAAILARVAAHGDPEPTPQDPAPQEACPLRGGGLRGGQTRAFERLHPEPQKGTFWAGGVQWWRPVHAVVLLLPKAIGHKHNGRRVTVATRADVLVVDHTERDGWRLLRDVWISGQAVAEAAKVWGAAWVPVTFRRWGRGGWQAVRTPEAVPGWRILAAALGEDRTAARKQENQLLPQ</sequence>